<keyword evidence="9" id="KW-1185">Reference proteome</keyword>
<dbReference type="SUPFAM" id="SSF103473">
    <property type="entry name" value="MFS general substrate transporter"/>
    <property type="match status" value="2"/>
</dbReference>
<feature type="transmembrane region" description="Helical" evidence="6">
    <location>
        <begin position="172"/>
        <end position="191"/>
    </location>
</feature>
<feature type="transmembrane region" description="Helical" evidence="6">
    <location>
        <begin position="109"/>
        <end position="131"/>
    </location>
</feature>
<organism evidence="8 9">
    <name type="scientific">Nocardioides fonticola</name>
    <dbReference type="NCBI Taxonomy" id="450363"/>
    <lineage>
        <taxon>Bacteria</taxon>
        <taxon>Bacillati</taxon>
        <taxon>Actinomycetota</taxon>
        <taxon>Actinomycetes</taxon>
        <taxon>Propionibacteriales</taxon>
        <taxon>Nocardioidaceae</taxon>
        <taxon>Nocardioides</taxon>
    </lineage>
</organism>
<feature type="transmembrane region" description="Helical" evidence="6">
    <location>
        <begin position="563"/>
        <end position="582"/>
    </location>
</feature>
<evidence type="ECO:0000256" key="1">
    <source>
        <dbReference type="ARBA" id="ARBA00004429"/>
    </source>
</evidence>
<keyword evidence="2" id="KW-0813">Transport</keyword>
<dbReference type="Gene3D" id="1.20.1250.20">
    <property type="entry name" value="MFS general substrate transporter like domains"/>
    <property type="match status" value="1"/>
</dbReference>
<feature type="transmembrane region" description="Helical" evidence="6">
    <location>
        <begin position="211"/>
        <end position="232"/>
    </location>
</feature>
<evidence type="ECO:0000313" key="9">
    <source>
        <dbReference type="Proteomes" id="UP001501495"/>
    </source>
</evidence>
<feature type="transmembrane region" description="Helical" evidence="6">
    <location>
        <begin position="54"/>
        <end position="72"/>
    </location>
</feature>
<reference evidence="9" key="1">
    <citation type="journal article" date="2019" name="Int. J. Syst. Evol. Microbiol.">
        <title>The Global Catalogue of Microorganisms (GCM) 10K type strain sequencing project: providing services to taxonomists for standard genome sequencing and annotation.</title>
        <authorList>
            <consortium name="The Broad Institute Genomics Platform"/>
            <consortium name="The Broad Institute Genome Sequencing Center for Infectious Disease"/>
            <person name="Wu L."/>
            <person name="Ma J."/>
        </authorList>
    </citation>
    <scope>NUCLEOTIDE SEQUENCE [LARGE SCALE GENOMIC DNA]</scope>
    <source>
        <strain evidence="9">JCM 16703</strain>
    </source>
</reference>
<name>A0ABP7Y0A4_9ACTN</name>
<proteinExistence type="predicted"/>
<dbReference type="PANTHER" id="PTHR23501:SF191">
    <property type="entry name" value="VACUOLAR BASIC AMINO ACID TRANSPORTER 4"/>
    <property type="match status" value="1"/>
</dbReference>
<dbReference type="Pfam" id="PF07690">
    <property type="entry name" value="MFS_1"/>
    <property type="match status" value="1"/>
</dbReference>
<dbReference type="InterPro" id="IPR011701">
    <property type="entry name" value="MFS"/>
</dbReference>
<feature type="transmembrane region" description="Helical" evidence="6">
    <location>
        <begin position="404"/>
        <end position="424"/>
    </location>
</feature>
<feature type="transmembrane region" description="Helical" evidence="6">
    <location>
        <begin position="431"/>
        <end position="450"/>
    </location>
</feature>
<dbReference type="Proteomes" id="UP001501495">
    <property type="component" value="Unassembled WGS sequence"/>
</dbReference>
<comment type="subcellular location">
    <subcellularLocation>
        <location evidence="1">Cell inner membrane</location>
        <topology evidence="1">Multi-pass membrane protein</topology>
    </subcellularLocation>
</comment>
<feature type="transmembrane region" description="Helical" evidence="6">
    <location>
        <begin position="143"/>
        <end position="166"/>
    </location>
</feature>
<dbReference type="PROSITE" id="PS50850">
    <property type="entry name" value="MFS"/>
    <property type="match status" value="1"/>
</dbReference>
<keyword evidence="5 6" id="KW-0472">Membrane</keyword>
<feature type="transmembrane region" description="Helical" evidence="6">
    <location>
        <begin position="462"/>
        <end position="482"/>
    </location>
</feature>
<feature type="domain" description="Major facilitator superfamily (MFS) profile" evidence="7">
    <location>
        <begin position="15"/>
        <end position="586"/>
    </location>
</feature>
<evidence type="ECO:0000256" key="4">
    <source>
        <dbReference type="ARBA" id="ARBA00022989"/>
    </source>
</evidence>
<sequence>MSTPVEAVPRTARVLLGLAAGAVAFAAADTYVVVLALVDMMQGVGLSPDQLQRAAPIISGFLLGYVAMLPLIGRIADLRGRAPVLVASLVVFAFGSLVTALSYDMTSMVAGRFLQGLGGGGLVPATLALVADLYPRERRGVPLGLVSAVQEIGSVLGPLYGAVVLAVADWRAIFALNLAVGLVLAAALRVATRTTPGVADPAVGSRDRARLPDPIGVLLVVVLLGAGGLVFVEPSQLLRDITWGQLFIPVDALGVLGDGRWVTPLGLTTIGALVLLVARCLTAPRPLVDLCGWGRSLREADALGATYLALALGGVILAFATADPKIQVFSDQGWWYLGGAVLAAAAFVVHLRRSPAPLLPRGALAAMPAWGAVAVSFLVGAALIAALIDVPLFARTTVYEDSQLMAALVLVRFLVALPVGAVVGGYLTRTVPAGVVTAIGMALASVAFVLMSRWDVTSLEGWFATVPLVLGGLGFGLALAPVNAAVLASTDDAVHGVASAMVVVARMVGMLVGISALTTLGLRRYYAEQADIPPVQEVCNGVSRCDAFSDLLRAAGIAQEQTVFAGAAIIAAAAAVLALVVFKGARTRADDASAPLPFLS</sequence>
<keyword evidence="4 6" id="KW-1133">Transmembrane helix</keyword>
<feature type="transmembrane region" description="Helical" evidence="6">
    <location>
        <begin position="494"/>
        <end position="517"/>
    </location>
</feature>
<evidence type="ECO:0000256" key="3">
    <source>
        <dbReference type="ARBA" id="ARBA00022692"/>
    </source>
</evidence>
<evidence type="ECO:0000259" key="7">
    <source>
        <dbReference type="PROSITE" id="PS50850"/>
    </source>
</evidence>
<feature type="transmembrane region" description="Helical" evidence="6">
    <location>
        <begin position="334"/>
        <end position="351"/>
    </location>
</feature>
<accession>A0ABP7Y0A4</accession>
<gene>
    <name evidence="8" type="ORF">GCM10022215_40710</name>
</gene>
<dbReference type="RefSeq" id="WP_344735363.1">
    <property type="nucleotide sequence ID" value="NZ_BAAAZH010000033.1"/>
</dbReference>
<feature type="transmembrane region" description="Helical" evidence="6">
    <location>
        <begin position="261"/>
        <end position="281"/>
    </location>
</feature>
<evidence type="ECO:0000256" key="2">
    <source>
        <dbReference type="ARBA" id="ARBA00022448"/>
    </source>
</evidence>
<feature type="transmembrane region" description="Helical" evidence="6">
    <location>
        <begin position="302"/>
        <end position="322"/>
    </location>
</feature>
<dbReference type="Gene3D" id="1.20.1720.10">
    <property type="entry name" value="Multidrug resistance protein D"/>
    <property type="match status" value="1"/>
</dbReference>
<dbReference type="InterPro" id="IPR020846">
    <property type="entry name" value="MFS_dom"/>
</dbReference>
<dbReference type="InterPro" id="IPR036259">
    <property type="entry name" value="MFS_trans_sf"/>
</dbReference>
<comment type="caution">
    <text evidence="8">The sequence shown here is derived from an EMBL/GenBank/DDBJ whole genome shotgun (WGS) entry which is preliminary data.</text>
</comment>
<feature type="transmembrane region" description="Helical" evidence="6">
    <location>
        <begin position="363"/>
        <end position="388"/>
    </location>
</feature>
<evidence type="ECO:0000256" key="5">
    <source>
        <dbReference type="ARBA" id="ARBA00023136"/>
    </source>
</evidence>
<evidence type="ECO:0000313" key="8">
    <source>
        <dbReference type="EMBL" id="GAA4128817.1"/>
    </source>
</evidence>
<dbReference type="EMBL" id="BAAAZH010000033">
    <property type="protein sequence ID" value="GAA4128817.1"/>
    <property type="molecule type" value="Genomic_DNA"/>
</dbReference>
<evidence type="ECO:0000256" key="6">
    <source>
        <dbReference type="SAM" id="Phobius"/>
    </source>
</evidence>
<dbReference type="PANTHER" id="PTHR23501">
    <property type="entry name" value="MAJOR FACILITATOR SUPERFAMILY"/>
    <property type="match status" value="1"/>
</dbReference>
<feature type="transmembrane region" description="Helical" evidence="6">
    <location>
        <begin position="84"/>
        <end position="103"/>
    </location>
</feature>
<keyword evidence="3 6" id="KW-0812">Transmembrane</keyword>
<protein>
    <recommendedName>
        <fullName evidence="7">Major facilitator superfamily (MFS) profile domain-containing protein</fullName>
    </recommendedName>
</protein>